<reference evidence="18 19" key="1">
    <citation type="submission" date="2018-09" db="EMBL/GenBank/DDBJ databases">
        <title>Genomic investigation of the strawberry pathogen Phytophthora fragariae indicates pathogenicity is determined by transcriptional variation in three key races.</title>
        <authorList>
            <person name="Adams T.M."/>
            <person name="Armitage A.D."/>
            <person name="Sobczyk M.K."/>
            <person name="Bates H.J."/>
            <person name="Dunwell J.M."/>
            <person name="Nellist C.F."/>
            <person name="Harrison R.J."/>
        </authorList>
    </citation>
    <scope>NUCLEOTIDE SEQUENCE [LARGE SCALE GENOMIC DNA]</scope>
    <source>
        <strain evidence="10 14">A4</strain>
        <strain evidence="8 15">BC-1</strain>
        <strain evidence="9 19">BC-23</strain>
        <strain evidence="7 13">NOV-27</strain>
        <strain evidence="6 16">NOV-5</strain>
        <strain evidence="5 17">NOV-71</strain>
        <strain evidence="11 20">NOV-77</strain>
        <strain evidence="2 12">NOV-9</strain>
        <strain evidence="4 21">ONT-3</strain>
        <strain evidence="3 18">SCRP245</strain>
    </source>
</reference>
<organism evidence="3 18">
    <name type="scientific">Phytophthora fragariae</name>
    <dbReference type="NCBI Taxonomy" id="53985"/>
    <lineage>
        <taxon>Eukaryota</taxon>
        <taxon>Sar</taxon>
        <taxon>Stramenopiles</taxon>
        <taxon>Oomycota</taxon>
        <taxon>Peronosporomycetes</taxon>
        <taxon>Peronosporales</taxon>
        <taxon>Peronosporaceae</taxon>
        <taxon>Phytophthora</taxon>
    </lineage>
</organism>
<evidence type="ECO:0008006" key="22">
    <source>
        <dbReference type="Google" id="ProtNLM"/>
    </source>
</evidence>
<evidence type="ECO:0000313" key="16">
    <source>
        <dbReference type="Proteomes" id="UP000440732"/>
    </source>
</evidence>
<accession>A0A6A3L0A1</accession>
<evidence type="ECO:0000313" key="6">
    <source>
        <dbReference type="EMBL" id="KAE9144538.1"/>
    </source>
</evidence>
<evidence type="ECO:0000313" key="8">
    <source>
        <dbReference type="EMBL" id="KAE9230927.1"/>
    </source>
</evidence>
<evidence type="ECO:0000313" key="3">
    <source>
        <dbReference type="EMBL" id="KAE9011288.1"/>
    </source>
</evidence>
<keyword evidence="1" id="KW-0732">Signal</keyword>
<dbReference type="Proteomes" id="UP000429523">
    <property type="component" value="Unassembled WGS sequence"/>
</dbReference>
<proteinExistence type="predicted"/>
<evidence type="ECO:0000313" key="20">
    <source>
        <dbReference type="Proteomes" id="UP000486351"/>
    </source>
</evidence>
<dbReference type="Proteomes" id="UP000433483">
    <property type="component" value="Unassembled WGS sequence"/>
</dbReference>
<dbReference type="OrthoDB" id="10271951at2759"/>
<evidence type="ECO:0000313" key="7">
    <source>
        <dbReference type="EMBL" id="KAE9210484.1"/>
    </source>
</evidence>
<dbReference type="EMBL" id="QXGB01000568">
    <property type="protein sequence ID" value="KAE9210484.1"/>
    <property type="molecule type" value="Genomic_DNA"/>
</dbReference>
<dbReference type="EMBL" id="QXFX01000554">
    <property type="protein sequence ID" value="KAE9111559.1"/>
    <property type="molecule type" value="Genomic_DNA"/>
</dbReference>
<dbReference type="Proteomes" id="UP000486351">
    <property type="component" value="Unassembled WGS sequence"/>
</dbReference>
<evidence type="ECO:0000313" key="15">
    <source>
        <dbReference type="Proteomes" id="UP000440367"/>
    </source>
</evidence>
<dbReference type="EMBL" id="QXGD01000634">
    <property type="protein sequence ID" value="KAE9230927.1"/>
    <property type="molecule type" value="Genomic_DNA"/>
</dbReference>
<dbReference type="Proteomes" id="UP000460718">
    <property type="component" value="Unassembled WGS sequence"/>
</dbReference>
<name>A0A6A3L0A1_9STRA</name>
<evidence type="ECO:0000313" key="19">
    <source>
        <dbReference type="Proteomes" id="UP000476176"/>
    </source>
</evidence>
<dbReference type="EMBL" id="QXGA01000533">
    <property type="protein sequence ID" value="KAE9144538.1"/>
    <property type="molecule type" value="Genomic_DNA"/>
</dbReference>
<dbReference type="Proteomes" id="UP000488956">
    <property type="component" value="Unassembled WGS sequence"/>
</dbReference>
<evidence type="ECO:0000313" key="5">
    <source>
        <dbReference type="EMBL" id="KAE9138609.1"/>
    </source>
</evidence>
<dbReference type="Proteomes" id="UP000476176">
    <property type="component" value="Unassembled WGS sequence"/>
</dbReference>
<evidence type="ECO:0000313" key="14">
    <source>
        <dbReference type="Proteomes" id="UP000437068"/>
    </source>
</evidence>
<dbReference type="EMBL" id="QXFZ01000031">
    <property type="protein sequence ID" value="KAE9138609.1"/>
    <property type="molecule type" value="Genomic_DNA"/>
</dbReference>
<evidence type="ECO:0000313" key="21">
    <source>
        <dbReference type="Proteomes" id="UP000488956"/>
    </source>
</evidence>
<evidence type="ECO:0000256" key="1">
    <source>
        <dbReference type="SAM" id="SignalP"/>
    </source>
</evidence>
<evidence type="ECO:0000313" key="13">
    <source>
        <dbReference type="Proteomes" id="UP000433483"/>
    </source>
</evidence>
<evidence type="ECO:0000313" key="9">
    <source>
        <dbReference type="EMBL" id="KAE9231352.1"/>
    </source>
</evidence>
<evidence type="ECO:0000313" key="11">
    <source>
        <dbReference type="EMBL" id="KAE9341962.1"/>
    </source>
</evidence>
<evidence type="ECO:0000313" key="10">
    <source>
        <dbReference type="EMBL" id="KAE9311034.1"/>
    </source>
</evidence>
<keyword evidence="13" id="KW-1185">Reference proteome</keyword>
<feature type="chain" id="PRO_5036164877" description="Secreted protein" evidence="1">
    <location>
        <begin position="24"/>
        <end position="63"/>
    </location>
</feature>
<dbReference type="Proteomes" id="UP000437068">
    <property type="component" value="Unassembled WGS sequence"/>
</dbReference>
<evidence type="ECO:0000313" key="4">
    <source>
        <dbReference type="EMBL" id="KAE9111559.1"/>
    </source>
</evidence>
<dbReference type="Proteomes" id="UP000441208">
    <property type="component" value="Unassembled WGS sequence"/>
</dbReference>
<evidence type="ECO:0000313" key="17">
    <source>
        <dbReference type="Proteomes" id="UP000441208"/>
    </source>
</evidence>
<gene>
    <name evidence="10" type="ORF">PF001_g9926</name>
    <name evidence="8" type="ORF">PF002_g12856</name>
    <name evidence="9" type="ORF">PF004_g10252</name>
    <name evidence="7" type="ORF">PF005_g11406</name>
    <name evidence="6" type="ORF">PF006_g10536</name>
    <name evidence="5" type="ORF">PF007_g1334</name>
    <name evidence="11" type="ORF">PF008_g10389</name>
    <name evidence="2" type="ORF">PF009_g12081</name>
    <name evidence="4" type="ORF">PF010_g10772</name>
    <name evidence="3" type="ORF">PF011_g9440</name>
</gene>
<comment type="caution">
    <text evidence="3">The sequence shown here is derived from an EMBL/GenBank/DDBJ whole genome shotgun (WGS) entry which is preliminary data.</text>
</comment>
<dbReference type="Proteomes" id="UP000440732">
    <property type="component" value="Unassembled WGS sequence"/>
</dbReference>
<evidence type="ECO:0000313" key="2">
    <source>
        <dbReference type="EMBL" id="KAE8938038.1"/>
    </source>
</evidence>
<dbReference type="EMBL" id="QXGC01000526">
    <property type="protein sequence ID" value="KAE9231352.1"/>
    <property type="molecule type" value="Genomic_DNA"/>
</dbReference>
<protein>
    <recommendedName>
        <fullName evidence="22">Secreted protein</fullName>
    </recommendedName>
</protein>
<dbReference type="EMBL" id="QXGE01000488">
    <property type="protein sequence ID" value="KAE9311034.1"/>
    <property type="molecule type" value="Genomic_DNA"/>
</dbReference>
<dbReference type="EMBL" id="QXFW01000469">
    <property type="protein sequence ID" value="KAE9011288.1"/>
    <property type="molecule type" value="Genomic_DNA"/>
</dbReference>
<dbReference type="Proteomes" id="UP000440367">
    <property type="component" value="Unassembled WGS sequence"/>
</dbReference>
<dbReference type="AlphaFoldDB" id="A0A6A3L0A1"/>
<evidence type="ECO:0000313" key="18">
    <source>
        <dbReference type="Proteomes" id="UP000460718"/>
    </source>
</evidence>
<sequence length="63" mass="6736">MSQGTRSFTACLMLWQALMRALLWPIRFSASPTSSQTPICGGLQLCATSQPTQIAPSCISAFA</sequence>
<dbReference type="EMBL" id="QXGF01000591">
    <property type="protein sequence ID" value="KAE8938038.1"/>
    <property type="molecule type" value="Genomic_DNA"/>
</dbReference>
<feature type="signal peptide" evidence="1">
    <location>
        <begin position="1"/>
        <end position="23"/>
    </location>
</feature>
<evidence type="ECO:0000313" key="12">
    <source>
        <dbReference type="Proteomes" id="UP000429523"/>
    </source>
</evidence>
<dbReference type="EMBL" id="QXFY01000522">
    <property type="protein sequence ID" value="KAE9341962.1"/>
    <property type="molecule type" value="Genomic_DNA"/>
</dbReference>